<dbReference type="STRING" id="1203554.HMPREF1476_01323"/>
<keyword evidence="1" id="KW-0812">Transmembrane</keyword>
<evidence type="ECO:0000313" key="3">
    <source>
        <dbReference type="Proteomes" id="UP000014400"/>
    </source>
</evidence>
<feature type="transmembrane region" description="Helical" evidence="1">
    <location>
        <begin position="20"/>
        <end position="36"/>
    </location>
</feature>
<evidence type="ECO:0000256" key="1">
    <source>
        <dbReference type="SAM" id="Phobius"/>
    </source>
</evidence>
<reference evidence="2 3" key="1">
    <citation type="submission" date="2013-04" db="EMBL/GenBank/DDBJ databases">
        <title>The Genome Sequence of Sutterella wadsworthensis HGA0223.</title>
        <authorList>
            <consortium name="The Broad Institute Genomics Platform"/>
            <person name="Earl A."/>
            <person name="Ward D."/>
            <person name="Feldgarden M."/>
            <person name="Gevers D."/>
            <person name="Schmidt T.M."/>
            <person name="Dover J."/>
            <person name="Dai D."/>
            <person name="Walker B."/>
            <person name="Young S."/>
            <person name="Zeng Q."/>
            <person name="Gargeya S."/>
            <person name="Fitzgerald M."/>
            <person name="Haas B."/>
            <person name="Abouelleil A."/>
            <person name="Allen A.W."/>
            <person name="Alvarado L."/>
            <person name="Arachchi H.M."/>
            <person name="Berlin A.M."/>
            <person name="Chapman S.B."/>
            <person name="Gainer-Dewar J."/>
            <person name="Goldberg J."/>
            <person name="Griggs A."/>
            <person name="Gujja S."/>
            <person name="Hansen M."/>
            <person name="Howarth C."/>
            <person name="Imamovic A."/>
            <person name="Ireland A."/>
            <person name="Larimer J."/>
            <person name="McCowan C."/>
            <person name="Murphy C."/>
            <person name="Pearson M."/>
            <person name="Poon T.W."/>
            <person name="Priest M."/>
            <person name="Roberts A."/>
            <person name="Saif S."/>
            <person name="Shea T."/>
            <person name="Sisk P."/>
            <person name="Sykes S."/>
            <person name="Wortman J."/>
            <person name="Nusbaum C."/>
            <person name="Birren B."/>
        </authorList>
    </citation>
    <scope>NUCLEOTIDE SEQUENCE [LARGE SCALE GENOMIC DNA]</scope>
    <source>
        <strain evidence="2 3">HGA0223</strain>
    </source>
</reference>
<sequence length="79" mass="9027">MSYLEELIVFSNDIDYSENAWLYTLLVLLAYAKRALGGMRRTILGFNLLTSCSDKCFQNLFAISRYRGKKILAKAVLNP</sequence>
<keyword evidence="3" id="KW-1185">Reference proteome</keyword>
<evidence type="ECO:0000313" key="2">
    <source>
        <dbReference type="EMBL" id="EPD99052.1"/>
    </source>
</evidence>
<accession>S3BYA7</accession>
<comment type="caution">
    <text evidence="2">The sequence shown here is derived from an EMBL/GenBank/DDBJ whole genome shotgun (WGS) entry which is preliminary data.</text>
</comment>
<dbReference type="Proteomes" id="UP000014400">
    <property type="component" value="Unassembled WGS sequence"/>
</dbReference>
<protein>
    <submittedName>
        <fullName evidence="2">Uncharacterized protein</fullName>
    </submittedName>
</protein>
<organism evidence="2 3">
    <name type="scientific">Sutterella wadsworthensis HGA0223</name>
    <dbReference type="NCBI Taxonomy" id="1203554"/>
    <lineage>
        <taxon>Bacteria</taxon>
        <taxon>Pseudomonadati</taxon>
        <taxon>Pseudomonadota</taxon>
        <taxon>Betaproteobacteria</taxon>
        <taxon>Burkholderiales</taxon>
        <taxon>Sutterellaceae</taxon>
        <taxon>Sutterella</taxon>
    </lineage>
</organism>
<keyword evidence="1" id="KW-1133">Transmembrane helix</keyword>
<gene>
    <name evidence="2" type="ORF">HMPREF1476_01323</name>
</gene>
<keyword evidence="1" id="KW-0472">Membrane</keyword>
<dbReference type="HOGENOM" id="CLU_2604746_0_0_4"/>
<dbReference type="EMBL" id="ATCF01000018">
    <property type="protein sequence ID" value="EPD99052.1"/>
    <property type="molecule type" value="Genomic_DNA"/>
</dbReference>
<proteinExistence type="predicted"/>
<name>S3BYA7_9BURK</name>
<dbReference type="AlphaFoldDB" id="S3BYA7"/>